<dbReference type="GO" id="GO:0016301">
    <property type="term" value="F:kinase activity"/>
    <property type="evidence" value="ECO:0007669"/>
    <property type="project" value="UniProtKB-KW"/>
</dbReference>
<feature type="domain" description="Carbohydrate kinase PfkB" evidence="3">
    <location>
        <begin position="9"/>
        <end position="301"/>
    </location>
</feature>
<dbReference type="SUPFAM" id="SSF53613">
    <property type="entry name" value="Ribokinase-like"/>
    <property type="match status" value="1"/>
</dbReference>
<evidence type="ECO:0000259" key="3">
    <source>
        <dbReference type="Pfam" id="PF00294"/>
    </source>
</evidence>
<dbReference type="InterPro" id="IPR029056">
    <property type="entry name" value="Ribokinase-like"/>
</dbReference>
<dbReference type="RefSeq" id="WP_153571103.1">
    <property type="nucleotide sequence ID" value="NZ_CP045725.1"/>
</dbReference>
<dbReference type="InterPro" id="IPR052562">
    <property type="entry name" value="Ketohexokinase-related"/>
</dbReference>
<accession>A0A5Q2FE92</accession>
<dbReference type="PANTHER" id="PTHR42774">
    <property type="entry name" value="PHOSPHOTRANSFERASE SYSTEM TRANSPORT PROTEIN"/>
    <property type="match status" value="1"/>
</dbReference>
<dbReference type="AlphaFoldDB" id="A0A5Q2FE92"/>
<dbReference type="PROSITE" id="PS00584">
    <property type="entry name" value="PFKB_KINASES_2"/>
    <property type="match status" value="1"/>
</dbReference>
<dbReference type="PANTHER" id="PTHR42774:SF3">
    <property type="entry name" value="KETOHEXOKINASE"/>
    <property type="match status" value="1"/>
</dbReference>
<dbReference type="Proteomes" id="UP000386847">
    <property type="component" value="Chromosome"/>
</dbReference>
<dbReference type="Gene3D" id="3.40.1190.20">
    <property type="match status" value="1"/>
</dbReference>
<dbReference type="InterPro" id="IPR011611">
    <property type="entry name" value="PfkB_dom"/>
</dbReference>
<evidence type="ECO:0000256" key="1">
    <source>
        <dbReference type="ARBA" id="ARBA00022679"/>
    </source>
</evidence>
<keyword evidence="2 4" id="KW-0418">Kinase</keyword>
<evidence type="ECO:0000313" key="4">
    <source>
        <dbReference type="EMBL" id="QGF22576.1"/>
    </source>
</evidence>
<dbReference type="EMBL" id="CP045725">
    <property type="protein sequence ID" value="QGF22576.1"/>
    <property type="molecule type" value="Genomic_DNA"/>
</dbReference>
<keyword evidence="5" id="KW-1185">Reference proteome</keyword>
<evidence type="ECO:0000256" key="2">
    <source>
        <dbReference type="ARBA" id="ARBA00022777"/>
    </source>
</evidence>
<gene>
    <name evidence="4" type="ORF">Rai3103_01510</name>
</gene>
<sequence length="320" mass="34380">MEHDPQGLFVGLATLDIIQRVPHVPGADEKVTASRTDIAAGGPALNAAVVFSALGGRSSLVTRLGEGALSSFIRDDVASRGVEIIDLADPSFAPAISTITVDDSTGQRQVVSTDARGAGEPATSASDVRQRIVRHLERVAPVDIVHCDGHHPDLTLTVAEWGASHGVPRVVDAGRWKTVMARLVPLATDVLCSATFAVPDDHERRERLDLMSWILSQGPELAAVTHGPDPIEWRTRTSRGMVAAEQIRAIDTLGAGDFFHGAYSFARVMRDHEEHTLRTVDCLRFASHVAALKCISPGTRAWLAEIGETTLVEFLRNGEA</sequence>
<dbReference type="Pfam" id="PF00294">
    <property type="entry name" value="PfkB"/>
    <property type="match status" value="1"/>
</dbReference>
<dbReference type="KEGG" id="rain:Rai3103_01510"/>
<keyword evidence="1" id="KW-0808">Transferase</keyword>
<organism evidence="4 5">
    <name type="scientific">Raineyella fluvialis</name>
    <dbReference type="NCBI Taxonomy" id="2662261"/>
    <lineage>
        <taxon>Bacteria</taxon>
        <taxon>Bacillati</taxon>
        <taxon>Actinomycetota</taxon>
        <taxon>Actinomycetes</taxon>
        <taxon>Propionibacteriales</taxon>
        <taxon>Propionibacteriaceae</taxon>
        <taxon>Raineyella</taxon>
    </lineage>
</organism>
<name>A0A5Q2FE92_9ACTN</name>
<dbReference type="InterPro" id="IPR002173">
    <property type="entry name" value="Carboh/pur_kinase_PfkB_CS"/>
</dbReference>
<proteinExistence type="predicted"/>
<reference evidence="4 5" key="1">
    <citation type="submission" date="2019-10" db="EMBL/GenBank/DDBJ databases">
        <title>Genomic analysis of Raineyella sp. CBA3103.</title>
        <authorList>
            <person name="Roh S.W."/>
        </authorList>
    </citation>
    <scope>NUCLEOTIDE SEQUENCE [LARGE SCALE GENOMIC DNA]</scope>
    <source>
        <strain evidence="4 5">CBA3103</strain>
    </source>
</reference>
<protein>
    <submittedName>
        <fullName evidence="4">Kinase</fullName>
    </submittedName>
</protein>
<evidence type="ECO:0000313" key="5">
    <source>
        <dbReference type="Proteomes" id="UP000386847"/>
    </source>
</evidence>